<dbReference type="EMBL" id="QZEY01000001">
    <property type="protein sequence ID" value="RJL35752.1"/>
    <property type="molecule type" value="Genomic_DNA"/>
</dbReference>
<reference evidence="1 2" key="1">
    <citation type="submission" date="2018-09" db="EMBL/GenBank/DDBJ databases">
        <title>YIM 75507 draft genome.</title>
        <authorList>
            <person name="Tang S."/>
            <person name="Feng Y."/>
        </authorList>
    </citation>
    <scope>NUCLEOTIDE SEQUENCE [LARGE SCALE GENOMIC DNA]</scope>
    <source>
        <strain evidence="1 2">YIM 75507</strain>
    </source>
</reference>
<comment type="caution">
    <text evidence="1">The sequence shown here is derived from an EMBL/GenBank/DDBJ whole genome shotgun (WGS) entry which is preliminary data.</text>
</comment>
<evidence type="ECO:0000313" key="2">
    <source>
        <dbReference type="Proteomes" id="UP000265768"/>
    </source>
</evidence>
<dbReference type="InterPro" id="IPR011989">
    <property type="entry name" value="ARM-like"/>
</dbReference>
<dbReference type="RefSeq" id="WP_119924725.1">
    <property type="nucleotide sequence ID" value="NZ_QZEY01000001.1"/>
</dbReference>
<name>A0A3A4AYK3_9ACTN</name>
<proteinExistence type="predicted"/>
<dbReference type="Proteomes" id="UP000265768">
    <property type="component" value="Unassembled WGS sequence"/>
</dbReference>
<evidence type="ECO:0008006" key="3">
    <source>
        <dbReference type="Google" id="ProtNLM"/>
    </source>
</evidence>
<gene>
    <name evidence="1" type="ORF">D5H75_02920</name>
</gene>
<sequence>MGSAARGRLVPLNRKIDFFGARLPVTSILGGPVMASGVLRWIGALVGGHRRPGRDGGRGADTGVLNATHGSLAASDTRIVLRREVSRDEFGYFAYDRHWRILRSPRLSEPPPRRQVWSAGADTSVTYLEDPYLGLHYVVVQGKSAPQVSHAIRASVPCWTLEEALEFSAVSTDRDTKIHGIHLVTASAPVKQTENVVEYLETLSGDNDPQVRRAVLVGMAYLGGWPAVHRIAESMRDHDPDEGVRIDAGYLLEGISIPPESLT</sequence>
<evidence type="ECO:0000313" key="1">
    <source>
        <dbReference type="EMBL" id="RJL35752.1"/>
    </source>
</evidence>
<dbReference type="AlphaFoldDB" id="A0A3A4AYK3"/>
<dbReference type="Gene3D" id="1.25.10.10">
    <property type="entry name" value="Leucine-rich Repeat Variant"/>
    <property type="match status" value="1"/>
</dbReference>
<dbReference type="OrthoDB" id="4232477at2"/>
<keyword evidence="2" id="KW-1185">Reference proteome</keyword>
<accession>A0A3A4AYK3</accession>
<organism evidence="1 2">
    <name type="scientific">Bailinhaonella thermotolerans</name>
    <dbReference type="NCBI Taxonomy" id="1070861"/>
    <lineage>
        <taxon>Bacteria</taxon>
        <taxon>Bacillati</taxon>
        <taxon>Actinomycetota</taxon>
        <taxon>Actinomycetes</taxon>
        <taxon>Streptosporangiales</taxon>
        <taxon>Streptosporangiaceae</taxon>
        <taxon>Bailinhaonella</taxon>
    </lineage>
</organism>
<protein>
    <recommendedName>
        <fullName evidence="3">HEAT repeat domain-containing protein</fullName>
    </recommendedName>
</protein>